<proteinExistence type="predicted"/>
<evidence type="ECO:0000313" key="2">
    <source>
        <dbReference type="Proteomes" id="UP000622245"/>
    </source>
</evidence>
<organism evidence="1 2">
    <name type="scientific">Micromonospora tarensis</name>
    <dbReference type="NCBI Taxonomy" id="2806100"/>
    <lineage>
        <taxon>Bacteria</taxon>
        <taxon>Bacillati</taxon>
        <taxon>Actinomycetota</taxon>
        <taxon>Actinomycetes</taxon>
        <taxon>Micromonosporales</taxon>
        <taxon>Micromonosporaceae</taxon>
        <taxon>Micromonospora</taxon>
    </lineage>
</organism>
<dbReference type="Proteomes" id="UP000622245">
    <property type="component" value="Unassembled WGS sequence"/>
</dbReference>
<dbReference type="EMBL" id="JAEVHL010000109">
    <property type="protein sequence ID" value="MBM0277567.1"/>
    <property type="molecule type" value="Genomic_DNA"/>
</dbReference>
<evidence type="ECO:0008006" key="3">
    <source>
        <dbReference type="Google" id="ProtNLM"/>
    </source>
</evidence>
<gene>
    <name evidence="1" type="ORF">JM949_20375</name>
</gene>
<comment type="caution">
    <text evidence="1">The sequence shown here is derived from an EMBL/GenBank/DDBJ whole genome shotgun (WGS) entry which is preliminary data.</text>
</comment>
<sequence>MVDARYQERLNQLVEPGERVLAIAKAGIAQGALPADPPTPASPQSSGSGRGGIVAGVLLNLISPLISFPAGDRLVDRITYGIAGRGAPGSAASTLHHSRRPVPPATTIEDTILAVTDRRLLVCASGPVKLWSSQADDERAAAETRVVWSTPRAGVANARVGWHRLNPKRLRIDFTDGSWLAFTVPIAEPGKPLREIAAALTSR</sequence>
<evidence type="ECO:0000313" key="1">
    <source>
        <dbReference type="EMBL" id="MBM0277567.1"/>
    </source>
</evidence>
<accession>A0ABS1YJF9</accession>
<keyword evidence="2" id="KW-1185">Reference proteome</keyword>
<protein>
    <recommendedName>
        <fullName evidence="3">PH domain-containing protein</fullName>
    </recommendedName>
</protein>
<name>A0ABS1YJF9_9ACTN</name>
<reference evidence="1 2" key="1">
    <citation type="submission" date="2021-01" db="EMBL/GenBank/DDBJ databases">
        <title>Draft genome sequence of Micromonospora sp. strain STR1s_6.</title>
        <authorList>
            <person name="Karlyshev A."/>
            <person name="Jawad R."/>
        </authorList>
    </citation>
    <scope>NUCLEOTIDE SEQUENCE [LARGE SCALE GENOMIC DNA]</scope>
    <source>
        <strain evidence="1 2">STR1S-6</strain>
    </source>
</reference>
<dbReference type="RefSeq" id="WP_203149988.1">
    <property type="nucleotide sequence ID" value="NZ_JAEVHL010000109.1"/>
</dbReference>